<dbReference type="EMBL" id="JBHRYE010000011">
    <property type="protein sequence ID" value="MFC3671338.1"/>
    <property type="molecule type" value="Genomic_DNA"/>
</dbReference>
<evidence type="ECO:0000313" key="3">
    <source>
        <dbReference type="Proteomes" id="UP001595683"/>
    </source>
</evidence>
<keyword evidence="3" id="KW-1185">Reference proteome</keyword>
<feature type="compositionally biased region" description="Basic and acidic residues" evidence="1">
    <location>
        <begin position="37"/>
        <end position="62"/>
    </location>
</feature>
<evidence type="ECO:0000313" key="2">
    <source>
        <dbReference type="EMBL" id="MFC3671338.1"/>
    </source>
</evidence>
<feature type="compositionally biased region" description="Basic and acidic residues" evidence="1">
    <location>
        <begin position="1"/>
        <end position="12"/>
    </location>
</feature>
<accession>A0ABV7V4Z5</accession>
<evidence type="ECO:0000256" key="1">
    <source>
        <dbReference type="SAM" id="MobiDB-lite"/>
    </source>
</evidence>
<proteinExistence type="predicted"/>
<gene>
    <name evidence="2" type="ORF">ACFOOT_07870</name>
</gene>
<reference evidence="3" key="1">
    <citation type="journal article" date="2019" name="Int. J. Syst. Evol. Microbiol.">
        <title>The Global Catalogue of Microorganisms (GCM) 10K type strain sequencing project: providing services to taxonomists for standard genome sequencing and annotation.</title>
        <authorList>
            <consortium name="The Broad Institute Genomics Platform"/>
            <consortium name="The Broad Institute Genome Sequencing Center for Infectious Disease"/>
            <person name="Wu L."/>
            <person name="Ma J."/>
        </authorList>
    </citation>
    <scope>NUCLEOTIDE SEQUENCE [LARGE SCALE GENOMIC DNA]</scope>
    <source>
        <strain evidence="3">KCTC 42224</strain>
    </source>
</reference>
<dbReference type="Proteomes" id="UP001595683">
    <property type="component" value="Unassembled WGS sequence"/>
</dbReference>
<dbReference type="RefSeq" id="WP_191322594.1">
    <property type="nucleotide sequence ID" value="NZ_BMZP01000001.1"/>
</dbReference>
<name>A0ABV7V4Z5_9SPHN</name>
<organism evidence="2 3">
    <name type="scientific">Novosphingobium pokkalii</name>
    <dbReference type="NCBI Taxonomy" id="1770194"/>
    <lineage>
        <taxon>Bacteria</taxon>
        <taxon>Pseudomonadati</taxon>
        <taxon>Pseudomonadota</taxon>
        <taxon>Alphaproteobacteria</taxon>
        <taxon>Sphingomonadales</taxon>
        <taxon>Sphingomonadaceae</taxon>
        <taxon>Novosphingobium</taxon>
    </lineage>
</organism>
<sequence>MSKVHSPVEERLGPAGDVIPTNDGRDARTAGGEPPEPVEKRPNVGQVKPEDYPLADRKASQP</sequence>
<feature type="region of interest" description="Disordered" evidence="1">
    <location>
        <begin position="1"/>
        <end position="62"/>
    </location>
</feature>
<comment type="caution">
    <text evidence="2">The sequence shown here is derived from an EMBL/GenBank/DDBJ whole genome shotgun (WGS) entry which is preliminary data.</text>
</comment>
<protein>
    <submittedName>
        <fullName evidence="2">Uncharacterized protein</fullName>
    </submittedName>
</protein>